<protein>
    <submittedName>
        <fullName evidence="5">Type I restriction enzyme, S subunit</fullName>
    </submittedName>
</protein>
<keyword evidence="3" id="KW-0238">DNA-binding</keyword>
<dbReference type="Gene3D" id="3.90.220.20">
    <property type="entry name" value="DNA methylase specificity domains"/>
    <property type="match status" value="2"/>
</dbReference>
<dbReference type="GO" id="GO:0009307">
    <property type="term" value="P:DNA restriction-modification system"/>
    <property type="evidence" value="ECO:0007669"/>
    <property type="project" value="UniProtKB-KW"/>
</dbReference>
<keyword evidence="2" id="KW-0680">Restriction system</keyword>
<dbReference type="Proteomes" id="UP000184275">
    <property type="component" value="Unassembled WGS sequence"/>
</dbReference>
<evidence type="ECO:0000256" key="2">
    <source>
        <dbReference type="ARBA" id="ARBA00022747"/>
    </source>
</evidence>
<dbReference type="PANTHER" id="PTHR30408">
    <property type="entry name" value="TYPE-1 RESTRICTION ENZYME ECOKI SPECIFICITY PROTEIN"/>
    <property type="match status" value="1"/>
</dbReference>
<dbReference type="InterPro" id="IPR044946">
    <property type="entry name" value="Restrct_endonuc_typeI_TRD_sf"/>
</dbReference>
<evidence type="ECO:0000259" key="4">
    <source>
        <dbReference type="Pfam" id="PF01420"/>
    </source>
</evidence>
<sequence length="381" mass="43486">MMKRLGDYIRPVDVRNRDLKVTRLLGVSITKEFMPSIANIVGTDLSAYKVVTKGQFAYGPVTSRNGDKISVALLDGYDDAIISQAYTVFEVVDTNALDPEYLMMWFRRPEFDRYARFHSHGSAREVFDWEEMCEVQVPVPAIEKQREIVAEYNTLATRIETNKKLIATLEQTAQTLYRHTFVDNIDPNNLPQGWRMGTVGEFCEVRDGTHDSPKPVEVGNPLVTSAHLLPWHVKLEETYRISKDDFDKINERSLVEKYDILYSMIGTIGAISFVCDDVIEYAVKNMAIFKTSSKKEYAFFLLYFLKSDEMGKILNENMAGSTQSYITLSVLRSIPIVIPSDQDICEFSKSVEPIVKSIIFKDRENQTLTQMQTLLLSKMGV</sequence>
<gene>
    <name evidence="5" type="ORF">SAMN05720469_1653</name>
</gene>
<accession>A0A1M6ZM00</accession>
<feature type="domain" description="Type I restriction modification DNA specificity" evidence="4">
    <location>
        <begin position="69"/>
        <end position="171"/>
    </location>
</feature>
<dbReference type="PANTHER" id="PTHR30408:SF12">
    <property type="entry name" value="TYPE I RESTRICTION ENZYME MJAVIII SPECIFICITY SUBUNIT"/>
    <property type="match status" value="1"/>
</dbReference>
<name>A0A1M6ZM00_9BACT</name>
<dbReference type="EMBL" id="FRAW01000065">
    <property type="protein sequence ID" value="SHL31492.1"/>
    <property type="molecule type" value="Genomic_DNA"/>
</dbReference>
<dbReference type="RefSeq" id="WP_073306410.1">
    <property type="nucleotide sequence ID" value="NZ_FRAW01000065.1"/>
</dbReference>
<feature type="domain" description="Type I restriction modification DNA specificity" evidence="4">
    <location>
        <begin position="191"/>
        <end position="343"/>
    </location>
</feature>
<evidence type="ECO:0000313" key="6">
    <source>
        <dbReference type="Proteomes" id="UP000184275"/>
    </source>
</evidence>
<organism evidence="5 6">
    <name type="scientific">Fibrobacter intestinalis</name>
    <dbReference type="NCBI Taxonomy" id="28122"/>
    <lineage>
        <taxon>Bacteria</taxon>
        <taxon>Pseudomonadati</taxon>
        <taxon>Fibrobacterota</taxon>
        <taxon>Fibrobacteria</taxon>
        <taxon>Fibrobacterales</taxon>
        <taxon>Fibrobacteraceae</taxon>
        <taxon>Fibrobacter</taxon>
    </lineage>
</organism>
<dbReference type="AlphaFoldDB" id="A0A1M6ZM00"/>
<dbReference type="Pfam" id="PF01420">
    <property type="entry name" value="Methylase_S"/>
    <property type="match status" value="2"/>
</dbReference>
<dbReference type="CDD" id="cd16961">
    <property type="entry name" value="RMtype1_S_TRD-CR_like"/>
    <property type="match status" value="1"/>
</dbReference>
<proteinExistence type="inferred from homology"/>
<dbReference type="SUPFAM" id="SSF116734">
    <property type="entry name" value="DNA methylase specificity domain"/>
    <property type="match status" value="2"/>
</dbReference>
<keyword evidence="6" id="KW-1185">Reference proteome</keyword>
<evidence type="ECO:0000256" key="3">
    <source>
        <dbReference type="ARBA" id="ARBA00023125"/>
    </source>
</evidence>
<dbReference type="InterPro" id="IPR000055">
    <property type="entry name" value="Restrct_endonuc_typeI_TRD"/>
</dbReference>
<dbReference type="GO" id="GO:0003677">
    <property type="term" value="F:DNA binding"/>
    <property type="evidence" value="ECO:0007669"/>
    <property type="project" value="UniProtKB-KW"/>
</dbReference>
<dbReference type="InterPro" id="IPR052021">
    <property type="entry name" value="Type-I_RS_S_subunit"/>
</dbReference>
<reference evidence="6" key="1">
    <citation type="submission" date="2016-11" db="EMBL/GenBank/DDBJ databases">
        <authorList>
            <person name="Varghese N."/>
            <person name="Submissions S."/>
        </authorList>
    </citation>
    <scope>NUCLEOTIDE SEQUENCE [LARGE SCALE GENOMIC DNA]</scope>
    <source>
        <strain evidence="6">UWOS</strain>
    </source>
</reference>
<evidence type="ECO:0000313" key="5">
    <source>
        <dbReference type="EMBL" id="SHL31492.1"/>
    </source>
</evidence>
<evidence type="ECO:0000256" key="1">
    <source>
        <dbReference type="ARBA" id="ARBA00010923"/>
    </source>
</evidence>
<comment type="similarity">
    <text evidence="1">Belongs to the type-I restriction system S methylase family.</text>
</comment>